<evidence type="ECO:0000313" key="2">
    <source>
        <dbReference type="Proteomes" id="UP000251197"/>
    </source>
</evidence>
<gene>
    <name evidence="1" type="ORF">NCTC12120_04155</name>
</gene>
<dbReference type="AlphaFoldDB" id="A0A2X3IV23"/>
<reference evidence="1 2" key="1">
    <citation type="submission" date="2018-06" db="EMBL/GenBank/DDBJ databases">
        <authorList>
            <consortium name="Pathogen Informatics"/>
            <person name="Doyle S."/>
        </authorList>
    </citation>
    <scope>NUCLEOTIDE SEQUENCE [LARGE SCALE GENOMIC DNA]</scope>
    <source>
        <strain evidence="1 2">NCTC12120</strain>
    </source>
</reference>
<organism evidence="1 2">
    <name type="scientific">Cedecea neteri</name>
    <dbReference type="NCBI Taxonomy" id="158822"/>
    <lineage>
        <taxon>Bacteria</taxon>
        <taxon>Pseudomonadati</taxon>
        <taxon>Pseudomonadota</taxon>
        <taxon>Gammaproteobacteria</taxon>
        <taxon>Enterobacterales</taxon>
        <taxon>Enterobacteriaceae</taxon>
        <taxon>Cedecea</taxon>
    </lineage>
</organism>
<protein>
    <submittedName>
        <fullName evidence="1">Uncharacterized protein</fullName>
    </submittedName>
</protein>
<dbReference type="EMBL" id="UAVU01000006">
    <property type="protein sequence ID" value="SQC91006.1"/>
    <property type="molecule type" value="Genomic_DNA"/>
</dbReference>
<name>A0A2X3IV23_9ENTR</name>
<dbReference type="Proteomes" id="UP000251197">
    <property type="component" value="Unassembled WGS sequence"/>
</dbReference>
<proteinExistence type="predicted"/>
<accession>A0A2X3IV23</accession>
<sequence>MKKGLAVTAHINGQGEVAIHADPLTLRVLDLLGAAWPLSLSLEQLVFNARTPGQSADVREQVLAVLTTLYVNQLPGLYWTTSPRGLQSGCFTVSQGDG</sequence>
<evidence type="ECO:0000313" key="1">
    <source>
        <dbReference type="EMBL" id="SQC91006.1"/>
    </source>
</evidence>